<dbReference type="SUPFAM" id="SSF51735">
    <property type="entry name" value="NAD(P)-binding Rossmann-fold domains"/>
    <property type="match status" value="1"/>
</dbReference>
<dbReference type="STRING" id="1033802.SSPSH_000649"/>
<dbReference type="Gene3D" id="3.40.50.720">
    <property type="entry name" value="NAD(P)-binding Rossmann-like Domain"/>
    <property type="match status" value="1"/>
</dbReference>
<feature type="domain" description="NAD-dependent epimerase/dehydratase" evidence="2">
    <location>
        <begin position="62"/>
        <end position="282"/>
    </location>
</feature>
<protein>
    <submittedName>
        <fullName evidence="3">UDP-glucose 4-epimerase protein</fullName>
        <ecNumber evidence="3">5.1.3.2</ecNumber>
    </submittedName>
</protein>
<evidence type="ECO:0000313" key="3">
    <source>
        <dbReference type="EMBL" id="ERJ20539.1"/>
    </source>
</evidence>
<reference evidence="3 4" key="2">
    <citation type="journal article" date="2013" name="PLoS ONE">
        <title>INDIGO - INtegrated Data Warehouse of MIcrobial GenOmes with Examples from the Red Sea Extremophiles.</title>
        <authorList>
            <person name="Alam I."/>
            <person name="Antunes A."/>
            <person name="Kamau A.A."/>
            <person name="Ba Alawi W."/>
            <person name="Kalkatawi M."/>
            <person name="Stingl U."/>
            <person name="Bajic V.B."/>
        </authorList>
    </citation>
    <scope>NUCLEOTIDE SEQUENCE [LARGE SCALE GENOMIC DNA]</scope>
    <source>
        <strain evidence="3 4">E1L3A</strain>
    </source>
</reference>
<feature type="compositionally biased region" description="Low complexity" evidence="1">
    <location>
        <begin position="40"/>
        <end position="55"/>
    </location>
</feature>
<evidence type="ECO:0000256" key="1">
    <source>
        <dbReference type="SAM" id="MobiDB-lite"/>
    </source>
</evidence>
<dbReference type="InterPro" id="IPR050177">
    <property type="entry name" value="Lipid_A_modif_metabolic_enz"/>
</dbReference>
<reference evidence="3 4" key="1">
    <citation type="journal article" date="2011" name="J. Bacteriol.">
        <title>Genome sequence of Salinisphaera shabanensis, a gammaproteobacterium from the harsh, variable environment of the brine-seawater interface of the Shaban Deep in the Red Sea.</title>
        <authorList>
            <person name="Antunes A."/>
            <person name="Alam I."/>
            <person name="Bajic V.B."/>
            <person name="Stingl U."/>
        </authorList>
    </citation>
    <scope>NUCLEOTIDE SEQUENCE [LARGE SCALE GENOMIC DNA]</scope>
    <source>
        <strain evidence="3 4">E1L3A</strain>
    </source>
</reference>
<dbReference type="InterPro" id="IPR036291">
    <property type="entry name" value="NAD(P)-bd_dom_sf"/>
</dbReference>
<keyword evidence="4" id="KW-1185">Reference proteome</keyword>
<dbReference type="InterPro" id="IPR001509">
    <property type="entry name" value="Epimerase_deHydtase"/>
</dbReference>
<evidence type="ECO:0000259" key="2">
    <source>
        <dbReference type="Pfam" id="PF01370"/>
    </source>
</evidence>
<proteinExistence type="predicted"/>
<dbReference type="EMBL" id="AFNV02000003">
    <property type="protein sequence ID" value="ERJ20539.1"/>
    <property type="molecule type" value="Genomic_DNA"/>
</dbReference>
<accession>U2FXJ8</accession>
<gene>
    <name evidence="3" type="primary">galE</name>
    <name evidence="3" type="ORF">SSPSH_000649</name>
</gene>
<dbReference type="PANTHER" id="PTHR43245">
    <property type="entry name" value="BIFUNCTIONAL POLYMYXIN RESISTANCE PROTEIN ARNA"/>
    <property type="match status" value="1"/>
</dbReference>
<dbReference type="OrthoDB" id="7054017at2"/>
<comment type="caution">
    <text evidence="3">The sequence shown here is derived from an EMBL/GenBank/DDBJ whole genome shotgun (WGS) entry which is preliminary data.</text>
</comment>
<evidence type="ECO:0000313" key="4">
    <source>
        <dbReference type="Proteomes" id="UP000006242"/>
    </source>
</evidence>
<dbReference type="RefSeq" id="WP_006914060.1">
    <property type="nucleotide sequence ID" value="NZ_AFNV02000003.1"/>
</dbReference>
<dbReference type="AlphaFoldDB" id="U2FXJ8"/>
<dbReference type="Proteomes" id="UP000006242">
    <property type="component" value="Unassembled WGS sequence"/>
</dbReference>
<name>U2FXJ8_9GAMM</name>
<dbReference type="PANTHER" id="PTHR43245:SF52">
    <property type="entry name" value="NAD-DEPENDENT EPIMERASE_DEHYDRATASE"/>
    <property type="match status" value="1"/>
</dbReference>
<organism evidence="3 4">
    <name type="scientific">Salinisphaera shabanensis E1L3A</name>
    <dbReference type="NCBI Taxonomy" id="1033802"/>
    <lineage>
        <taxon>Bacteria</taxon>
        <taxon>Pseudomonadati</taxon>
        <taxon>Pseudomonadota</taxon>
        <taxon>Gammaproteobacteria</taxon>
        <taxon>Salinisphaerales</taxon>
        <taxon>Salinisphaeraceae</taxon>
        <taxon>Salinisphaera</taxon>
    </lineage>
</organism>
<dbReference type="eggNOG" id="COG0451">
    <property type="taxonomic scope" value="Bacteria"/>
</dbReference>
<sequence>MSQPNERKRKTASENEQASTEEDNDTKSAPRRKTPARRQSAPAATKSKKAASGIGSSTRGKILVTGAAGALAQHVIALLKENYDVIGVEFRGLQTDYPDTVDYVVDFNQWPFEDVFREHGFMGIIHLGRIRFTQSTRNRRYSANVVGTARLLRLALKYGVEKVVAMSTFHVYGADARNPSLIDEEYPMRAANLMPEVVDAVELENLFNIHLYKNPELNITILRPCNIAGPGINNEISRMLAQPVVPCLFGFSPLMQFIHVEDMADAVVRSFERNHPGVYNVAPDDYVAYQDALQLAGCRRLFLPSVPPALARRSVRALGRYAPPDYLIDFFKYAVIIDGGLFARTFDFTPQHSLADLLGHYRAHK</sequence>
<feature type="region of interest" description="Disordered" evidence="1">
    <location>
        <begin position="1"/>
        <end position="55"/>
    </location>
</feature>
<dbReference type="Pfam" id="PF01370">
    <property type="entry name" value="Epimerase"/>
    <property type="match status" value="1"/>
</dbReference>
<dbReference type="GO" id="GO:0003978">
    <property type="term" value="F:UDP-glucose 4-epimerase activity"/>
    <property type="evidence" value="ECO:0007669"/>
    <property type="project" value="UniProtKB-EC"/>
</dbReference>
<dbReference type="EC" id="5.1.3.2" evidence="3"/>
<keyword evidence="3" id="KW-0413">Isomerase</keyword>